<keyword evidence="3" id="KW-0436">Ligase</keyword>
<dbReference type="CDD" id="cd05918">
    <property type="entry name" value="A_NRPS_SidN3_like"/>
    <property type="match status" value="1"/>
</dbReference>
<evidence type="ECO:0000259" key="5">
    <source>
        <dbReference type="PROSITE" id="PS50075"/>
    </source>
</evidence>
<dbReference type="FunFam" id="3.40.50.12780:FF:000014">
    <property type="entry name" value="Nonribosomal peptide synthetase 1"/>
    <property type="match status" value="1"/>
</dbReference>
<dbReference type="InterPro" id="IPR009081">
    <property type="entry name" value="PP-bd_ACP"/>
</dbReference>
<dbReference type="NCBIfam" id="TIGR01733">
    <property type="entry name" value="AA-adenyl-dom"/>
    <property type="match status" value="1"/>
</dbReference>
<dbReference type="FunFam" id="3.30.300.30:FF:000015">
    <property type="entry name" value="Nonribosomal peptide synthase SidD"/>
    <property type="match status" value="1"/>
</dbReference>
<dbReference type="InterPro" id="IPR010071">
    <property type="entry name" value="AA_adenyl_dom"/>
</dbReference>
<dbReference type="RefSeq" id="XP_015412020.1">
    <property type="nucleotide sequence ID" value="XM_015546018.1"/>
</dbReference>
<dbReference type="STRING" id="1509407.A0A0L1JHC2"/>
<evidence type="ECO:0000256" key="2">
    <source>
        <dbReference type="ARBA" id="ARBA00022553"/>
    </source>
</evidence>
<name>A0A0L1JHC2_ASPN3</name>
<keyword evidence="2" id="KW-0597">Phosphoprotein</keyword>
<dbReference type="Pfam" id="PF00501">
    <property type="entry name" value="AMP-binding"/>
    <property type="match status" value="1"/>
</dbReference>
<dbReference type="PROSITE" id="PS50075">
    <property type="entry name" value="CARRIER"/>
    <property type="match status" value="2"/>
</dbReference>
<protein>
    <submittedName>
        <fullName evidence="6">Nonribosomal peptide synthase</fullName>
    </submittedName>
</protein>
<dbReference type="PANTHER" id="PTHR45527:SF3">
    <property type="entry name" value="SIDEROPHORE SYNTHETASE (EUROFUNG)"/>
    <property type="match status" value="1"/>
</dbReference>
<feature type="domain" description="Carrier" evidence="5">
    <location>
        <begin position="759"/>
        <end position="835"/>
    </location>
</feature>
<dbReference type="SUPFAM" id="SSF56801">
    <property type="entry name" value="Acetyl-CoA synthetase-like"/>
    <property type="match status" value="1"/>
</dbReference>
<evidence type="ECO:0000256" key="4">
    <source>
        <dbReference type="ARBA" id="ARBA00029454"/>
    </source>
</evidence>
<dbReference type="Gene3D" id="1.10.1200.10">
    <property type="entry name" value="ACP-like"/>
    <property type="match status" value="2"/>
</dbReference>
<evidence type="ECO:0000256" key="3">
    <source>
        <dbReference type="ARBA" id="ARBA00022598"/>
    </source>
</evidence>
<sequence>MLSSESESKRNPSYRCIFPRLATCATVNRDNGCVAFEQTEFSPEVKVEQDTTSLYQTLLVAWSILLAEYTDSNNVSFGVFPCEGSDISSVQQWEAAIEPQLPISDGVTLRHTRRWLLEDSARHELFNTCIVLSTNASPEASQFKSLQSIEKLGDIILLVDLLSPLLKLSLQYVPSALHNAHANNIISTLEQIIHCVIHSPGRPFADSCLLSKHHQDQIAEWNRNAPIHPFDSCIHTLFRLQCILQPDAQAICAWDGTITYRQLDRLSSTVQGLLQQYDLGPGSVVPIIFKKSKWAIVAMLGVLKAGAAFCMLDQSYPTKRLVNICKDVDAKVIVCSQELSIGVSGSTLSIGDHNTETATYSAIQAVNTASHDAAYVVYTSGSTGAPKGIVIEHGSFCTNAIASSQAQNLDRSSRVLQFASYAFDVSVHESLTPLLLGGCVCIPSEAQRVNSLKEAVSTLRVNWVELTPTVARLWCPADIPTVKTLVMGGEPMLPNDISLWKDKLRLVCAYGPAECTVVSTVQSCVQELGNIGRSPCGTCWIVSKDNHHRLMPVGCIGELIIGGPIVGRGYLKQPCLTANAFITNPEWASLFHLNGSYRFYKTGDLVRYNADGTIAYIGRKDTQVKLNGQRVELGEIEHQAQPYFRDAVIAAEVAAPAGRKPILILFIARKYEYSVNMDCTMLLRPPSILFQEKAQGTNTLLQEVLPRHMIPAAYIELLAMPISRTGKVNRKLLREAVEQASEKDFRAYYPITHNDMIQLPSTPVLDQLRLLFSAALRIPEEKIKPNDSFFHLGGDSVSAIRLVGDARDQGLHITVESLFKRQTISKLAECTHQMSNGIGSPIPPFSLLDPLGKGTYIAQATEQCSVFPEQIEDIYPCTPLQEALMAYTSKRPGAFQAQFRFQLPHQLDMLRLKEAWRIVIAANPILRTRIVFCHTGALQVVLRPGEQLQWDLINGVHTSPGSLMSYGVPLVDMAITNDTAGKLSRTFCLTMHHAIFDGWSYGLILGAVEDAYKHTNAVQRPFAPFIKYILHCNYESAKHFWCSEFKDMQALPFPVPPLSRGHMANSSTTTHRQIHVSEWLSSYCTPSTIIQLAFTLLIAWRTESMDVLFGLTVTGRNAPVAGIHRTTGPTIATFPLRTILYGTMNITDALLCMQNHIATLIPFEHTGLRRIKSFGTETARACQFQSLLIIQPVTYRESSEIFFELESNEHEQSKFSTCPLTLVCELRTHSVSVKAISDNAVVISGDMERLLDQLEYLIDMITKSPTLEIQNIIPSPQDTYSYALQQSQYWSSHIEKKVYDYFGGDVFVLVDAIVPNGSSNRSTAMFVCETKRRREPTETSGLFTRPTDNIRWQLQQLISSLGQSLPRSAVPSLCLPVSFIPVDPLGQPDRIYLCEAASSMTLDFLHSLTDPVNKYIDYHILPEEARLRGIVAHVLSIDPQNISPKDDFFTLGGDSISAMQVVSLCRKHQLSLTALDIFNGRTIELIATRLMPLTPYTPPSTPASDRSLDRRFSLLFLNSDRDMERLESLLMATYDIGSMDSIEDAYPCSESHQGLLQTQMLRPFYYQSYTIWEVTTRSKSSPVSPVRLCNAWFTLARRHPALRTHLIDIPLCDGMSSKIHVVHKDYMADAAILSCEDEHVITELRKPFLPSDTGLYYPHAFRICQTVSGRVFCKLEGGHAFLDATSVLIILRELAQAYDGQLSSVPGPSYSSAVAWLQSLPNGDNRMDYWRRQLKDASPCIFPRLRDQDSPSDTLVVTEQLASTATLTPVCTRHGLTVSNVLQVAWGLMLRRYTESDDVCFGALISGRDSRIPDVDKMVGPFFNVLVCQLRFGREDSLWDVLRRNQTEIGNRLLNQHCSLIEVLRFSTYFGQPLFNTCISVEQPLSMDTPDASLCFKELETLEPTEYGIIATITIGTTDVGLGLTYKSDLLTEDQALAVADRFKMSITEIMGFLNSQ</sequence>
<reference evidence="6 7" key="1">
    <citation type="submission" date="2014-06" db="EMBL/GenBank/DDBJ databases">
        <title>The Genome of the Aflatoxigenic Filamentous Fungus Aspergillus nomius.</title>
        <authorList>
            <person name="Moore M.G."/>
            <person name="Shannon B.M."/>
            <person name="Brian M.M."/>
        </authorList>
    </citation>
    <scope>NUCLEOTIDE SEQUENCE [LARGE SCALE GENOMIC DNA]</scope>
    <source>
        <strain evidence="6 7">NRRL 13137</strain>
    </source>
</reference>
<accession>A0A0L1JHC2</accession>
<organism evidence="6 7">
    <name type="scientific">Aspergillus nomiae NRRL (strain ATCC 15546 / NRRL 13137 / CBS 260.88 / M93)</name>
    <dbReference type="NCBI Taxonomy" id="1509407"/>
    <lineage>
        <taxon>Eukaryota</taxon>
        <taxon>Fungi</taxon>
        <taxon>Dikarya</taxon>
        <taxon>Ascomycota</taxon>
        <taxon>Pezizomycotina</taxon>
        <taxon>Eurotiomycetes</taxon>
        <taxon>Eurotiomycetidae</taxon>
        <taxon>Eurotiales</taxon>
        <taxon>Aspergillaceae</taxon>
        <taxon>Aspergillus</taxon>
        <taxon>Aspergillus subgen. Circumdati</taxon>
    </lineage>
</organism>
<dbReference type="CDD" id="cd19545">
    <property type="entry name" value="FUM14_C_NRPS-like"/>
    <property type="match status" value="1"/>
</dbReference>
<dbReference type="InterPro" id="IPR023213">
    <property type="entry name" value="CAT-like_dom_sf"/>
</dbReference>
<dbReference type="PROSITE" id="PS00455">
    <property type="entry name" value="AMP_BINDING"/>
    <property type="match status" value="1"/>
</dbReference>
<proteinExistence type="inferred from homology"/>
<dbReference type="SUPFAM" id="SSF52777">
    <property type="entry name" value="CoA-dependent acyltransferases"/>
    <property type="match status" value="5"/>
</dbReference>
<dbReference type="PROSITE" id="PS00012">
    <property type="entry name" value="PHOSPHOPANTETHEINE"/>
    <property type="match status" value="1"/>
</dbReference>
<dbReference type="InterPro" id="IPR006162">
    <property type="entry name" value="Ppantetheine_attach_site"/>
</dbReference>
<dbReference type="PANTHER" id="PTHR45527">
    <property type="entry name" value="NONRIBOSOMAL PEPTIDE SYNTHETASE"/>
    <property type="match status" value="1"/>
</dbReference>
<evidence type="ECO:0000313" key="7">
    <source>
        <dbReference type="Proteomes" id="UP000037505"/>
    </source>
</evidence>
<dbReference type="SMART" id="SM00823">
    <property type="entry name" value="PKS_PP"/>
    <property type="match status" value="2"/>
</dbReference>
<dbReference type="GO" id="GO:0016874">
    <property type="term" value="F:ligase activity"/>
    <property type="evidence" value="ECO:0007669"/>
    <property type="project" value="UniProtKB-KW"/>
</dbReference>
<comment type="similarity">
    <text evidence="4">Belongs to the NRP synthetase family.</text>
</comment>
<dbReference type="InterPro" id="IPR045851">
    <property type="entry name" value="AMP-bd_C_sf"/>
</dbReference>
<dbReference type="SUPFAM" id="SSF47336">
    <property type="entry name" value="ACP-like"/>
    <property type="match status" value="2"/>
</dbReference>
<dbReference type="InterPro" id="IPR042099">
    <property type="entry name" value="ANL_N_sf"/>
</dbReference>
<dbReference type="GO" id="GO:1904091">
    <property type="term" value="F:non-ribosomal peptide synthetase activity"/>
    <property type="evidence" value="ECO:0007669"/>
    <property type="project" value="UniProtKB-ARBA"/>
</dbReference>
<dbReference type="InterPro" id="IPR020806">
    <property type="entry name" value="PKS_PP-bd"/>
</dbReference>
<feature type="domain" description="Carrier" evidence="5">
    <location>
        <begin position="1421"/>
        <end position="1494"/>
    </location>
</feature>
<gene>
    <name evidence="6" type="ORF">ANOM_000760</name>
</gene>
<keyword evidence="1" id="KW-0596">Phosphopantetheine</keyword>
<dbReference type="Proteomes" id="UP000037505">
    <property type="component" value="Unassembled WGS sequence"/>
</dbReference>
<keyword evidence="7" id="KW-1185">Reference proteome</keyword>
<dbReference type="CDD" id="cd19542">
    <property type="entry name" value="CT_NRPS-like"/>
    <property type="match status" value="1"/>
</dbReference>
<dbReference type="GO" id="GO:0005737">
    <property type="term" value="C:cytoplasm"/>
    <property type="evidence" value="ECO:0007669"/>
    <property type="project" value="TreeGrafter"/>
</dbReference>
<dbReference type="GO" id="GO:0043041">
    <property type="term" value="P:amino acid activation for nonribosomal peptide biosynthetic process"/>
    <property type="evidence" value="ECO:0007669"/>
    <property type="project" value="TreeGrafter"/>
</dbReference>
<dbReference type="InterPro" id="IPR036736">
    <property type="entry name" value="ACP-like_sf"/>
</dbReference>
<dbReference type="Gene3D" id="3.30.300.30">
    <property type="match status" value="2"/>
</dbReference>
<dbReference type="OrthoDB" id="416786at2759"/>
<comment type="caution">
    <text evidence="6">The sequence shown here is derived from an EMBL/GenBank/DDBJ whole genome shotgun (WGS) entry which is preliminary data.</text>
</comment>
<dbReference type="InterPro" id="IPR020845">
    <property type="entry name" value="AMP-binding_CS"/>
</dbReference>
<dbReference type="Pfam" id="PF00668">
    <property type="entry name" value="Condensation"/>
    <property type="match status" value="2"/>
</dbReference>
<dbReference type="GO" id="GO:0031177">
    <property type="term" value="F:phosphopantetheine binding"/>
    <property type="evidence" value="ECO:0007669"/>
    <property type="project" value="InterPro"/>
</dbReference>
<dbReference type="InterPro" id="IPR001242">
    <property type="entry name" value="Condensation_dom"/>
</dbReference>
<dbReference type="GO" id="GO:0044550">
    <property type="term" value="P:secondary metabolite biosynthetic process"/>
    <property type="evidence" value="ECO:0007669"/>
    <property type="project" value="TreeGrafter"/>
</dbReference>
<dbReference type="GeneID" id="26802564"/>
<evidence type="ECO:0000256" key="1">
    <source>
        <dbReference type="ARBA" id="ARBA00022450"/>
    </source>
</evidence>
<dbReference type="Gene3D" id="3.30.559.30">
    <property type="entry name" value="Nonribosomal peptide synthetase, condensation domain"/>
    <property type="match status" value="2"/>
</dbReference>
<dbReference type="Pfam" id="PF00550">
    <property type="entry name" value="PP-binding"/>
    <property type="match status" value="2"/>
</dbReference>
<evidence type="ECO:0000313" key="6">
    <source>
        <dbReference type="EMBL" id="KNG91097.1"/>
    </source>
</evidence>
<dbReference type="InterPro" id="IPR000873">
    <property type="entry name" value="AMP-dep_synth/lig_dom"/>
</dbReference>
<dbReference type="EMBL" id="JNOM01000006">
    <property type="protein sequence ID" value="KNG91097.1"/>
    <property type="molecule type" value="Genomic_DNA"/>
</dbReference>
<dbReference type="Gene3D" id="3.40.50.12780">
    <property type="entry name" value="N-terminal domain of ligase-like"/>
    <property type="match status" value="1"/>
</dbReference>
<dbReference type="Gene3D" id="3.30.559.10">
    <property type="entry name" value="Chloramphenicol acetyltransferase-like domain"/>
    <property type="match status" value="2"/>
</dbReference>